<evidence type="ECO:0000313" key="2">
    <source>
        <dbReference type="WBParaSite" id="SRDH1_16020.1"/>
    </source>
</evidence>
<dbReference type="AlphaFoldDB" id="A0AA85ENA4"/>
<name>A0AA85ENA4_9TREM</name>
<reference evidence="2" key="2">
    <citation type="submission" date="2023-11" db="UniProtKB">
        <authorList>
            <consortium name="WormBaseParasite"/>
        </authorList>
    </citation>
    <scope>IDENTIFICATION</scope>
</reference>
<protein>
    <submittedName>
        <fullName evidence="2">Uncharacterized protein</fullName>
    </submittedName>
</protein>
<keyword evidence="1" id="KW-1185">Reference proteome</keyword>
<reference evidence="1" key="1">
    <citation type="submission" date="2022-06" db="EMBL/GenBank/DDBJ databases">
        <authorList>
            <person name="Berger JAMES D."/>
            <person name="Berger JAMES D."/>
        </authorList>
    </citation>
    <scope>NUCLEOTIDE SEQUENCE [LARGE SCALE GENOMIC DNA]</scope>
</reference>
<accession>A0AA85ENA4</accession>
<dbReference type="WBParaSite" id="SRDH1_16020.1">
    <property type="protein sequence ID" value="SRDH1_16020.1"/>
    <property type="gene ID" value="SRDH1_16020"/>
</dbReference>
<evidence type="ECO:0000313" key="1">
    <source>
        <dbReference type="Proteomes" id="UP000050792"/>
    </source>
</evidence>
<organism evidence="1 2">
    <name type="scientific">Schistosoma rodhaini</name>
    <dbReference type="NCBI Taxonomy" id="6188"/>
    <lineage>
        <taxon>Eukaryota</taxon>
        <taxon>Metazoa</taxon>
        <taxon>Spiralia</taxon>
        <taxon>Lophotrochozoa</taxon>
        <taxon>Platyhelminthes</taxon>
        <taxon>Trematoda</taxon>
        <taxon>Digenea</taxon>
        <taxon>Strigeidida</taxon>
        <taxon>Schistosomatoidea</taxon>
        <taxon>Schistosomatidae</taxon>
        <taxon>Schistosoma</taxon>
    </lineage>
</organism>
<dbReference type="Proteomes" id="UP000050792">
    <property type="component" value="Unassembled WGS sequence"/>
</dbReference>
<sequence length="161" mass="17907">MLSESNHDQTPDSLSVDADFSNDPLFSNEILSKFERNISENSNSDIISNVICPHNGLISSDIPNECDKYVPNESNSSHISDVIVSDVGYSHNQCMLSRISSQWYDESEGIASFTEVIRKPIYPDMKFAQAENSNRKQDNPNGYEADAYFPLDCLAVDSSLG</sequence>
<proteinExistence type="predicted"/>